<dbReference type="Gene3D" id="2.130.10.10">
    <property type="entry name" value="YVTN repeat-like/Quinoprotein amine dehydrogenase"/>
    <property type="match status" value="1"/>
</dbReference>
<evidence type="ECO:0000256" key="1">
    <source>
        <dbReference type="ARBA" id="ARBA00022574"/>
    </source>
</evidence>
<dbReference type="PRINTS" id="PR00320">
    <property type="entry name" value="GPROTEINBRPT"/>
</dbReference>
<keyword evidence="2" id="KW-0677">Repeat</keyword>
<dbReference type="PANTHER" id="PTHR10971">
    <property type="entry name" value="MRNA EXPORT FACTOR AND BUB3"/>
    <property type="match status" value="1"/>
</dbReference>
<evidence type="ECO:0000256" key="2">
    <source>
        <dbReference type="ARBA" id="ARBA00022737"/>
    </source>
</evidence>
<evidence type="ECO:0000313" key="5">
    <source>
        <dbReference type="Proteomes" id="UP000193498"/>
    </source>
</evidence>
<dbReference type="InParanoid" id="A0A1Y1XYZ8"/>
<dbReference type="InterPro" id="IPR036322">
    <property type="entry name" value="WD40_repeat_dom_sf"/>
</dbReference>
<dbReference type="FunCoup" id="A0A1Y1XYZ8">
    <property type="interactions" value="738"/>
</dbReference>
<protein>
    <submittedName>
        <fullName evidence="4">Mitotic checkpoint protein BUB3-like protein</fullName>
    </submittedName>
</protein>
<evidence type="ECO:0000256" key="3">
    <source>
        <dbReference type="PROSITE-ProRule" id="PRU00221"/>
    </source>
</evidence>
<keyword evidence="5" id="KW-1185">Reference proteome</keyword>
<evidence type="ECO:0000313" key="4">
    <source>
        <dbReference type="EMBL" id="ORX90961.1"/>
    </source>
</evidence>
<sequence>MQQSNEFELYEPPTDGISSVAFSPNSSQFLLATSWDKSVRLYDVYSNQLRSKFEHKAAVLDGCISDNFQGFSGGLDKRVKMFDFTTSKETILGTHEDAVKCTEYTTETNMLITGSWDKSVCLWDPRVQEALVGRYMQPSKVYSLDITQNKLVVAMADRHVYIYDIRNMKETMQTRESSLKYMTRTVRCMPNGEGYAIGSIEGRVAVEFFDPSPESQSRKYAFKCHRQAIEGVDYVYPVNALAFHPTHGTFASGGGDGVINVWDGFNKKRLRQFPRYPTSISSLAFSCDGTMLAVASSYTYEEGEKDHAPDSIFIRTIADSEVKPKTLPNPSPNPQ</sequence>
<feature type="repeat" description="WD" evidence="3">
    <location>
        <begin position="92"/>
        <end position="124"/>
    </location>
</feature>
<dbReference type="Pfam" id="PF00400">
    <property type="entry name" value="WD40"/>
    <property type="match status" value="4"/>
</dbReference>
<name>A0A1Y1XYZ8_9FUNG</name>
<dbReference type="InterPro" id="IPR015943">
    <property type="entry name" value="WD40/YVTN_repeat-like_dom_sf"/>
</dbReference>
<dbReference type="PROSITE" id="PS50082">
    <property type="entry name" value="WD_REPEATS_2"/>
    <property type="match status" value="3"/>
</dbReference>
<dbReference type="SUPFAM" id="SSF50978">
    <property type="entry name" value="WD40 repeat-like"/>
    <property type="match status" value="1"/>
</dbReference>
<reference evidence="4 5" key="1">
    <citation type="submission" date="2016-07" db="EMBL/GenBank/DDBJ databases">
        <title>Pervasive Adenine N6-methylation of Active Genes in Fungi.</title>
        <authorList>
            <consortium name="DOE Joint Genome Institute"/>
            <person name="Mondo S.J."/>
            <person name="Dannebaum R.O."/>
            <person name="Kuo R.C."/>
            <person name="Labutti K."/>
            <person name="Haridas S."/>
            <person name="Kuo A."/>
            <person name="Salamov A."/>
            <person name="Ahrendt S.R."/>
            <person name="Lipzen A."/>
            <person name="Sullivan W."/>
            <person name="Andreopoulos W.B."/>
            <person name="Clum A."/>
            <person name="Lindquist E."/>
            <person name="Daum C."/>
            <person name="Ramamoorthy G.K."/>
            <person name="Gryganskyi A."/>
            <person name="Culley D."/>
            <person name="Magnuson J.K."/>
            <person name="James T.Y."/>
            <person name="O'Malley M.A."/>
            <person name="Stajich J.E."/>
            <person name="Spatafora J.W."/>
            <person name="Visel A."/>
            <person name="Grigoriev I.V."/>
        </authorList>
    </citation>
    <scope>NUCLEOTIDE SEQUENCE [LARGE SCALE GENOMIC DNA]</scope>
    <source>
        <strain evidence="4 5">CBS 931.73</strain>
    </source>
</reference>
<dbReference type="InterPro" id="IPR020472">
    <property type="entry name" value="WD40_PAC1"/>
</dbReference>
<dbReference type="InterPro" id="IPR001680">
    <property type="entry name" value="WD40_rpt"/>
</dbReference>
<dbReference type="Proteomes" id="UP000193498">
    <property type="component" value="Unassembled WGS sequence"/>
</dbReference>
<dbReference type="EMBL" id="MCFE01000350">
    <property type="protein sequence ID" value="ORX90961.1"/>
    <property type="molecule type" value="Genomic_DNA"/>
</dbReference>
<organism evidence="4 5">
    <name type="scientific">Basidiobolus meristosporus CBS 931.73</name>
    <dbReference type="NCBI Taxonomy" id="1314790"/>
    <lineage>
        <taxon>Eukaryota</taxon>
        <taxon>Fungi</taxon>
        <taxon>Fungi incertae sedis</taxon>
        <taxon>Zoopagomycota</taxon>
        <taxon>Entomophthoromycotina</taxon>
        <taxon>Basidiobolomycetes</taxon>
        <taxon>Basidiobolales</taxon>
        <taxon>Basidiobolaceae</taxon>
        <taxon>Basidiobolus</taxon>
    </lineage>
</organism>
<dbReference type="PROSITE" id="PS50294">
    <property type="entry name" value="WD_REPEATS_REGION"/>
    <property type="match status" value="2"/>
</dbReference>
<gene>
    <name evidence="4" type="ORF">K493DRAFT_229185</name>
</gene>
<keyword evidence="1 3" id="KW-0853">WD repeat</keyword>
<dbReference type="OrthoDB" id="10262475at2759"/>
<dbReference type="SMART" id="SM00320">
    <property type="entry name" value="WD40"/>
    <property type="match status" value="6"/>
</dbReference>
<dbReference type="AlphaFoldDB" id="A0A1Y1XYZ8"/>
<comment type="caution">
    <text evidence="4">The sequence shown here is derived from an EMBL/GenBank/DDBJ whole genome shotgun (WGS) entry which is preliminary data.</text>
</comment>
<feature type="repeat" description="WD" evidence="3">
    <location>
        <begin position="238"/>
        <end position="263"/>
    </location>
</feature>
<dbReference type="CDD" id="cd00200">
    <property type="entry name" value="WD40"/>
    <property type="match status" value="1"/>
</dbReference>
<proteinExistence type="predicted"/>
<feature type="repeat" description="WD" evidence="3">
    <location>
        <begin position="10"/>
        <end position="52"/>
    </location>
</feature>
<accession>A0A1Y1XYZ8</accession>
<dbReference type="FunFam" id="2.130.10.10:FF:001308">
    <property type="entry name" value="Mitotic checkpoint protein BUB3"/>
    <property type="match status" value="1"/>
</dbReference>
<dbReference type="STRING" id="1314790.A0A1Y1XYZ8"/>